<dbReference type="Pfam" id="PF05056">
    <property type="entry name" value="DUF674"/>
    <property type="match status" value="1"/>
</dbReference>
<protein>
    <recommendedName>
        <fullName evidence="4">DUF674 domain-containing protein</fullName>
    </recommendedName>
</protein>
<reference evidence="2" key="1">
    <citation type="journal article" date="2009" name="Rice">
        <title>De Novo Next Generation Sequencing of Plant Genomes.</title>
        <authorList>
            <person name="Rounsley S."/>
            <person name="Marri P.R."/>
            <person name="Yu Y."/>
            <person name="He R."/>
            <person name="Sisneros N."/>
            <person name="Goicoechea J.L."/>
            <person name="Lee S.J."/>
            <person name="Angelova A."/>
            <person name="Kudrna D."/>
            <person name="Luo M."/>
            <person name="Affourtit J."/>
            <person name="Desany B."/>
            <person name="Knight J."/>
            <person name="Niazi F."/>
            <person name="Egholm M."/>
            <person name="Wing R.A."/>
        </authorList>
    </citation>
    <scope>NUCLEOTIDE SEQUENCE [LARGE SCALE GENOMIC DNA]</scope>
    <source>
        <strain evidence="2">cv. IRGC 105608</strain>
    </source>
</reference>
<keyword evidence="1" id="KW-1133">Transmembrane helix</keyword>
<dbReference type="eggNOG" id="KOG0017">
    <property type="taxonomic scope" value="Eukaryota"/>
</dbReference>
<dbReference type="AlphaFoldDB" id="A0A0D3EJ31"/>
<reference evidence="2" key="2">
    <citation type="submission" date="2015-03" db="UniProtKB">
        <authorList>
            <consortium name="EnsemblPlants"/>
        </authorList>
    </citation>
    <scope>IDENTIFICATION</scope>
</reference>
<dbReference type="InterPro" id="IPR007750">
    <property type="entry name" value="DUF674"/>
</dbReference>
<evidence type="ECO:0000313" key="3">
    <source>
        <dbReference type="Proteomes" id="UP000026960"/>
    </source>
</evidence>
<name>A0A0D3EJ31_9ORYZ</name>
<dbReference type="STRING" id="65489.A0A0D3EJ31"/>
<sequence>MEEEITNSSSKAMMSMKLLVDSKAQRVLYAEEAGEDVVDFLSSLLTLPVATVVKLLFQGSTVASVVKLYATVQELGAGRDDDVSSAAADAMNIHLEAPATKLYRCSSSRFSDCHDYVSTVSDLPCQLPECDGKMTLPVKHVLLSSSSLSSSTGNGSSGGEAAAVATYTIMDDLKVAAMSATVLLKSVSMTSTYLQEKTVQIGYIEGLAMLKASLESKTVLTDVFLGKKRKKWPFVLVILLLCLLLAGICGL</sequence>
<dbReference type="EnsemblPlants" id="OBART01G01520.1">
    <property type="protein sequence ID" value="OBART01G01520.1"/>
    <property type="gene ID" value="OBART01G01520"/>
</dbReference>
<keyword evidence="1" id="KW-0812">Transmembrane</keyword>
<dbReference type="PANTHER" id="PTHR33103">
    <property type="entry name" value="OS01G0153900 PROTEIN"/>
    <property type="match status" value="1"/>
</dbReference>
<dbReference type="PANTHER" id="PTHR33103:SF52">
    <property type="entry name" value="OS01G0154100 PROTEIN"/>
    <property type="match status" value="1"/>
</dbReference>
<keyword evidence="3" id="KW-1185">Reference proteome</keyword>
<feature type="transmembrane region" description="Helical" evidence="1">
    <location>
        <begin position="232"/>
        <end position="250"/>
    </location>
</feature>
<dbReference type="Gramene" id="OBART01G01520.1">
    <property type="protein sequence ID" value="OBART01G01520.1"/>
    <property type="gene ID" value="OBART01G01520"/>
</dbReference>
<dbReference type="HOGENOM" id="CLU_030757_3_1_1"/>
<dbReference type="Proteomes" id="UP000026960">
    <property type="component" value="Chromosome 1"/>
</dbReference>
<evidence type="ECO:0000313" key="2">
    <source>
        <dbReference type="EnsemblPlants" id="OBART01G01520.1"/>
    </source>
</evidence>
<keyword evidence="1" id="KW-0472">Membrane</keyword>
<evidence type="ECO:0000256" key="1">
    <source>
        <dbReference type="SAM" id="Phobius"/>
    </source>
</evidence>
<organism evidence="2">
    <name type="scientific">Oryza barthii</name>
    <dbReference type="NCBI Taxonomy" id="65489"/>
    <lineage>
        <taxon>Eukaryota</taxon>
        <taxon>Viridiplantae</taxon>
        <taxon>Streptophyta</taxon>
        <taxon>Embryophyta</taxon>
        <taxon>Tracheophyta</taxon>
        <taxon>Spermatophyta</taxon>
        <taxon>Magnoliopsida</taxon>
        <taxon>Liliopsida</taxon>
        <taxon>Poales</taxon>
        <taxon>Poaceae</taxon>
        <taxon>BOP clade</taxon>
        <taxon>Oryzoideae</taxon>
        <taxon>Oryzeae</taxon>
        <taxon>Oryzinae</taxon>
        <taxon>Oryza</taxon>
    </lineage>
</organism>
<proteinExistence type="predicted"/>
<dbReference type="PaxDb" id="65489-OBART01G01520.1"/>
<accession>A0A0D3EJ31</accession>
<evidence type="ECO:0008006" key="4">
    <source>
        <dbReference type="Google" id="ProtNLM"/>
    </source>
</evidence>